<dbReference type="InterPro" id="IPR014729">
    <property type="entry name" value="Rossmann-like_a/b/a_fold"/>
</dbReference>
<dbReference type="Pfam" id="PF02540">
    <property type="entry name" value="NAD_synthase"/>
    <property type="match status" value="1"/>
</dbReference>
<dbReference type="PANTHER" id="PTHR43169">
    <property type="entry name" value="EXSB FAMILY PROTEIN"/>
    <property type="match status" value="1"/>
</dbReference>
<organism evidence="3 4">
    <name type="scientific">Geosporobacter subterraneus DSM 17957</name>
    <dbReference type="NCBI Taxonomy" id="1121919"/>
    <lineage>
        <taxon>Bacteria</taxon>
        <taxon>Bacillati</taxon>
        <taxon>Bacillota</taxon>
        <taxon>Clostridia</taxon>
        <taxon>Peptostreptococcales</taxon>
        <taxon>Thermotaleaceae</taxon>
        <taxon>Geosporobacter</taxon>
    </lineage>
</organism>
<protein>
    <recommendedName>
        <fullName evidence="2">NAD/GMP synthase domain-containing protein</fullName>
    </recommendedName>
</protein>
<dbReference type="GO" id="GO:0016783">
    <property type="term" value="F:sulfurtransferase activity"/>
    <property type="evidence" value="ECO:0007669"/>
    <property type="project" value="InterPro"/>
</dbReference>
<feature type="active site" description="Nucleophile and sulfur donor" evidence="1">
    <location>
        <position position="175"/>
    </location>
</feature>
<dbReference type="RefSeq" id="WP_110940746.1">
    <property type="nucleotide sequence ID" value="NZ_FQZV01000018.1"/>
</dbReference>
<dbReference type="Gene3D" id="3.40.50.620">
    <property type="entry name" value="HUPs"/>
    <property type="match status" value="1"/>
</dbReference>
<evidence type="ECO:0000259" key="2">
    <source>
        <dbReference type="Pfam" id="PF02540"/>
    </source>
</evidence>
<evidence type="ECO:0000256" key="1">
    <source>
        <dbReference type="PIRSR" id="PIRSR006661-1"/>
    </source>
</evidence>
<dbReference type="PIRSF" id="PIRSF006661">
    <property type="entry name" value="PP-lp_UCP006661"/>
    <property type="match status" value="1"/>
</dbReference>
<dbReference type="STRING" id="1121919.SAMN02745975_01570"/>
<gene>
    <name evidence="3" type="ORF">SAMN02745975_01570</name>
</gene>
<dbReference type="PANTHER" id="PTHR43169:SF2">
    <property type="entry name" value="NAD_GMP SYNTHASE DOMAIN-CONTAINING PROTEIN"/>
    <property type="match status" value="1"/>
</dbReference>
<dbReference type="InterPro" id="IPR022310">
    <property type="entry name" value="NAD/GMP_synthase"/>
</dbReference>
<evidence type="ECO:0000313" key="4">
    <source>
        <dbReference type="Proteomes" id="UP000184536"/>
    </source>
</evidence>
<sequence>MMLQDKLNTLQSNIKDMGSLAVAFSGGVDSTFLLKVARDVLGDNVIAVTACSSTYPEREFKEASDFAKKLGVKHIVIISEELDIEGFAENPVNRCYFCKHELFSKIKNVAKEHGIEYIADGSNVDDLGDYRPGLKAVNELGVVSPLKDAKLTKDDIRHFSKEMGLPTWDKPAFACLSSRFPYGHKITKEKLNMIDKAEQYLLDLGFKQVRVRYHEDIARIEVSPNERNKFFNEQLLDKVYEMFKQIGFKYTTLDLKGYRTGSMNETISL</sequence>
<reference evidence="4" key="1">
    <citation type="submission" date="2016-11" db="EMBL/GenBank/DDBJ databases">
        <authorList>
            <person name="Varghese N."/>
            <person name="Submissions S."/>
        </authorList>
    </citation>
    <scope>NUCLEOTIDE SEQUENCE [LARGE SCALE GENOMIC DNA]</scope>
    <source>
        <strain evidence="4">DSM 17957</strain>
    </source>
</reference>
<dbReference type="EMBL" id="FQZV01000018">
    <property type="protein sequence ID" value="SHJ23406.1"/>
    <property type="molecule type" value="Genomic_DNA"/>
</dbReference>
<dbReference type="SUPFAM" id="SSF52402">
    <property type="entry name" value="Adenine nucleotide alpha hydrolases-like"/>
    <property type="match status" value="1"/>
</dbReference>
<dbReference type="AlphaFoldDB" id="A0A1M6HMM9"/>
<name>A0A1M6HMM9_9FIRM</name>
<feature type="domain" description="NAD/GMP synthase" evidence="2">
    <location>
        <begin position="8"/>
        <end position="77"/>
    </location>
</feature>
<dbReference type="InterPro" id="IPR005232">
    <property type="entry name" value="LarE"/>
</dbReference>
<evidence type="ECO:0000313" key="3">
    <source>
        <dbReference type="EMBL" id="SHJ23406.1"/>
    </source>
</evidence>
<dbReference type="InterPro" id="IPR052188">
    <property type="entry name" value="Ni-pincer_cofactor_biosynth"/>
</dbReference>
<proteinExistence type="predicted"/>
<accession>A0A1M6HMM9</accession>
<keyword evidence="4" id="KW-1185">Reference proteome</keyword>
<dbReference type="Proteomes" id="UP000184536">
    <property type="component" value="Unassembled WGS sequence"/>
</dbReference>
<dbReference type="OrthoDB" id="9776919at2"/>
<dbReference type="NCBIfam" id="TIGR00268">
    <property type="entry name" value="ATP-dependent sacrificial sulfur transferase LarE"/>
    <property type="match status" value="1"/>
</dbReference>
<dbReference type="CDD" id="cd01990">
    <property type="entry name" value="LarE-like"/>
    <property type="match status" value="1"/>
</dbReference>
<dbReference type="GO" id="GO:0006163">
    <property type="term" value="P:purine nucleotide metabolic process"/>
    <property type="evidence" value="ECO:0007669"/>
    <property type="project" value="UniProtKB-ARBA"/>
</dbReference>